<sequence length="83" mass="9029">MITPHPQRLRTLLARYAQARIAHFENEGEATRRALEDATYTLCVTTGTSTAEAALHRADDLLAGSAAPYRSTVQDQGERAMAA</sequence>
<dbReference type="Proteomes" id="UP001051844">
    <property type="component" value="Unassembled WGS sequence"/>
</dbReference>
<comment type="caution">
    <text evidence="2">The sequence shown here is derived from an EMBL/GenBank/DDBJ whole genome shotgun (WGS) entry which is preliminary data.</text>
</comment>
<accession>A0A8G1ZSW3</accession>
<evidence type="ECO:0000313" key="3">
    <source>
        <dbReference type="Proteomes" id="UP000292693"/>
    </source>
</evidence>
<dbReference type="Pfam" id="PF17196">
    <property type="entry name" value="DUF5133"/>
    <property type="match status" value="1"/>
</dbReference>
<evidence type="ECO:0000313" key="2">
    <source>
        <dbReference type="EMBL" id="RZE23870.1"/>
    </source>
</evidence>
<evidence type="ECO:0000313" key="1">
    <source>
        <dbReference type="EMBL" id="GHI46738.1"/>
    </source>
</evidence>
<dbReference type="AlphaFoldDB" id="A0A8G1ZSW3"/>
<gene>
    <name evidence="2" type="ORF">C0Q92_13895</name>
    <name evidence="1" type="ORF">ScoT_29120</name>
</gene>
<dbReference type="GeneID" id="97268354"/>
<name>A0A8G1ZSW3_9ACTN</name>
<dbReference type="RefSeq" id="WP_129805605.1">
    <property type="nucleotide sequence ID" value="NZ_BNDZ01000005.1"/>
</dbReference>
<dbReference type="EMBL" id="BNDZ01000005">
    <property type="protein sequence ID" value="GHI46738.1"/>
    <property type="molecule type" value="Genomic_DNA"/>
</dbReference>
<protein>
    <submittedName>
        <fullName evidence="2">DUF5133 domain-containing protein</fullName>
    </submittedName>
</protein>
<reference evidence="1" key="2">
    <citation type="submission" date="2022-09" db="EMBL/GenBank/DDBJ databases">
        <title>Whole genome shotgun sequence of Streptomyces albidoflavus NBRC 12854.</title>
        <authorList>
            <person name="Komaki H."/>
            <person name="Tamura T."/>
        </authorList>
    </citation>
    <scope>NUCLEOTIDE SEQUENCE</scope>
    <source>
        <strain evidence="1">NBRC 12854</strain>
    </source>
</reference>
<organism evidence="2 3">
    <name type="scientific">Streptomyces albidoflavus</name>
    <dbReference type="NCBI Taxonomy" id="1886"/>
    <lineage>
        <taxon>Bacteria</taxon>
        <taxon>Bacillati</taxon>
        <taxon>Actinomycetota</taxon>
        <taxon>Actinomycetes</taxon>
        <taxon>Kitasatosporales</taxon>
        <taxon>Streptomycetaceae</taxon>
        <taxon>Streptomyces</taxon>
        <taxon>Streptomyces albidoflavus group</taxon>
    </lineage>
</organism>
<dbReference type="InterPro" id="IPR033457">
    <property type="entry name" value="DUF5133"/>
</dbReference>
<dbReference type="Proteomes" id="UP000292693">
    <property type="component" value="Unassembled WGS sequence"/>
</dbReference>
<reference evidence="2 3" key="1">
    <citation type="submission" date="2017-12" db="EMBL/GenBank/DDBJ databases">
        <title>Population genomics insights into the ecological differentiation and adaptive evolution in streptomycetes.</title>
        <authorList>
            <person name="Li Y."/>
            <person name="Huang Y."/>
        </authorList>
    </citation>
    <scope>NUCLEOTIDE SEQUENCE [LARGE SCALE GENOMIC DNA]</scope>
    <source>
        <strain evidence="2 3">NBRC 100770</strain>
    </source>
</reference>
<proteinExistence type="predicted"/>
<dbReference type="EMBL" id="PKLL01000014">
    <property type="protein sequence ID" value="RZE23870.1"/>
    <property type="molecule type" value="Genomic_DNA"/>
</dbReference>